<sequence>MAVELYRPRFINGRYENPEEWSSDDNVAKGYSRWKIPNKSEFVQMKLGKDVDRSNIPCKHDLDKTLPVNKEDVKKLESIPKDGIQIMWIGHASMVVQFDGLTILTDPIFSHRCSPVQMKGVGCPRYREVPCTVTDLPKIDAVLISHDHYDHLDYDSVKELNKRFGDTLHWFVPIGLKSWFQSKSLLGLRGIDCKNVTELTWWEYTTVQPKTDDRTETFTFICTPAQHWCQRGLNDLNKRGLNDLNKVFTFITLYGVFTCICTPAQHLCQRGLNDLNKVFTCITFYGVFTCICTPAQHLCQRGLNDLNKSLWCSWVVKSSRHKFFFAGDTGYCPAFKQIGEQHGPFHLAAIPIGAYEPRWFMSPQHVSPEQAVDIFVDINKLHRPQHQSTEKNTSAVSDNEDAEKTGVSGTFEDGLKESQQSMAESVQRLKFEPKFIGIHWGTFKQLGCYEPYLEPPLLVLRKIEELGIPLSCFPECPHGNVRLLNFATL</sequence>
<feature type="domain" description="Metallo-beta-lactamase" evidence="6">
    <location>
        <begin position="103"/>
        <end position="234"/>
    </location>
</feature>
<evidence type="ECO:0000256" key="3">
    <source>
        <dbReference type="ARBA" id="ARBA00022668"/>
    </source>
</evidence>
<name>A0ABQ9E2V8_TEGGR</name>
<evidence type="ECO:0000313" key="7">
    <source>
        <dbReference type="EMBL" id="KAJ8299465.1"/>
    </source>
</evidence>
<evidence type="ECO:0000256" key="4">
    <source>
        <dbReference type="ARBA" id="ARBA00048025"/>
    </source>
</evidence>
<gene>
    <name evidence="7" type="ORF">KUTeg_023525</name>
</gene>
<proteinExistence type="inferred from homology"/>
<feature type="compositionally biased region" description="Polar residues" evidence="5">
    <location>
        <begin position="386"/>
        <end position="397"/>
    </location>
</feature>
<dbReference type="EMBL" id="JARBDR010000921">
    <property type="protein sequence ID" value="KAJ8299465.1"/>
    <property type="molecule type" value="Genomic_DNA"/>
</dbReference>
<feature type="domain" description="Metallo-beta-lactamase" evidence="6">
    <location>
        <begin position="288"/>
        <end position="379"/>
    </location>
</feature>
<comment type="caution">
    <text evidence="7">The sequence shown here is derived from an EMBL/GenBank/DDBJ whole genome shotgun (WGS) entry which is preliminary data.</text>
</comment>
<evidence type="ECO:0000256" key="2">
    <source>
        <dbReference type="ARBA" id="ARBA00012279"/>
    </source>
</evidence>
<comment type="similarity">
    <text evidence="1">Belongs to the NAPE-PLD family.</text>
</comment>
<comment type="catalytic activity">
    <reaction evidence="4">
        <text>N-(5Z,8Z,11Z,14Z-eicosatetraenoyl)-1,2-di-(9Z-octadecenoyl)-sn-glycero-3-phosphoethanolamine + H2O = N-(5Z,8Z,11Z,14Z-eicosatetraenoyl)-ethanolamine + 1,2-di-(9Z-octadecenoyl)-sn-glycero-3-phosphate + H(+)</text>
        <dbReference type="Rhea" id="RHEA:45528"/>
        <dbReference type="ChEBI" id="CHEBI:2700"/>
        <dbReference type="ChEBI" id="CHEBI:15377"/>
        <dbReference type="ChEBI" id="CHEBI:15378"/>
        <dbReference type="ChEBI" id="CHEBI:74546"/>
        <dbReference type="ChEBI" id="CHEBI:85277"/>
    </reaction>
    <physiologicalReaction direction="left-to-right" evidence="4">
        <dbReference type="Rhea" id="RHEA:45529"/>
    </physiologicalReaction>
</comment>
<evidence type="ECO:0000256" key="1">
    <source>
        <dbReference type="ARBA" id="ARBA00010127"/>
    </source>
</evidence>
<dbReference type="InterPro" id="IPR024884">
    <property type="entry name" value="NAPE-PLD"/>
</dbReference>
<keyword evidence="3" id="KW-0595">Phospholipid degradation</keyword>
<feature type="region of interest" description="Disordered" evidence="5">
    <location>
        <begin position="384"/>
        <end position="411"/>
    </location>
</feature>
<evidence type="ECO:0000259" key="6">
    <source>
        <dbReference type="Pfam" id="PF12706"/>
    </source>
</evidence>
<dbReference type="PANTHER" id="PTHR15032">
    <property type="entry name" value="N-ACYL-PHOSPHATIDYLETHANOLAMINE-HYDROLYZING PHOSPHOLIPASE D"/>
    <property type="match status" value="1"/>
</dbReference>
<dbReference type="Proteomes" id="UP001217089">
    <property type="component" value="Unassembled WGS sequence"/>
</dbReference>
<organism evidence="7 8">
    <name type="scientific">Tegillarca granosa</name>
    <name type="common">Malaysian cockle</name>
    <name type="synonym">Anadara granosa</name>
    <dbReference type="NCBI Taxonomy" id="220873"/>
    <lineage>
        <taxon>Eukaryota</taxon>
        <taxon>Metazoa</taxon>
        <taxon>Spiralia</taxon>
        <taxon>Lophotrochozoa</taxon>
        <taxon>Mollusca</taxon>
        <taxon>Bivalvia</taxon>
        <taxon>Autobranchia</taxon>
        <taxon>Pteriomorphia</taxon>
        <taxon>Arcoida</taxon>
        <taxon>Arcoidea</taxon>
        <taxon>Arcidae</taxon>
        <taxon>Tegillarca</taxon>
    </lineage>
</organism>
<reference evidence="7 8" key="1">
    <citation type="submission" date="2022-12" db="EMBL/GenBank/DDBJ databases">
        <title>Chromosome-level genome of Tegillarca granosa.</title>
        <authorList>
            <person name="Kim J."/>
        </authorList>
    </citation>
    <scope>NUCLEOTIDE SEQUENCE [LARGE SCALE GENOMIC DNA]</scope>
    <source>
        <strain evidence="7">Teg-2019</strain>
        <tissue evidence="7">Adductor muscle</tissue>
    </source>
</reference>
<dbReference type="InterPro" id="IPR036866">
    <property type="entry name" value="RibonucZ/Hydroxyglut_hydro"/>
</dbReference>
<dbReference type="Gene3D" id="3.60.15.10">
    <property type="entry name" value="Ribonuclease Z/Hydroxyacylglutathione hydrolase-like"/>
    <property type="match status" value="2"/>
</dbReference>
<keyword evidence="3" id="KW-0442">Lipid degradation</keyword>
<dbReference type="EC" id="3.1.4.54" evidence="2"/>
<dbReference type="PIRSF" id="PIRSF038896">
    <property type="entry name" value="NAPE-PLD"/>
    <property type="match status" value="1"/>
</dbReference>
<keyword evidence="3" id="KW-0443">Lipid metabolism</keyword>
<keyword evidence="8" id="KW-1185">Reference proteome</keyword>
<protein>
    <recommendedName>
        <fullName evidence="2">N-acetylphosphatidylethanolamine-hydrolyzing phospholipase D</fullName>
        <ecNumber evidence="2">3.1.4.54</ecNumber>
    </recommendedName>
</protein>
<dbReference type="InterPro" id="IPR001279">
    <property type="entry name" value="Metallo-B-lactamas"/>
</dbReference>
<dbReference type="SUPFAM" id="SSF56281">
    <property type="entry name" value="Metallo-hydrolase/oxidoreductase"/>
    <property type="match status" value="1"/>
</dbReference>
<evidence type="ECO:0000313" key="8">
    <source>
        <dbReference type="Proteomes" id="UP001217089"/>
    </source>
</evidence>
<dbReference type="PANTHER" id="PTHR15032:SF4">
    <property type="entry name" value="N-ACYL-PHOSPHATIDYLETHANOLAMINE-HYDROLYZING PHOSPHOLIPASE D"/>
    <property type="match status" value="1"/>
</dbReference>
<dbReference type="Pfam" id="PF12706">
    <property type="entry name" value="Lactamase_B_2"/>
    <property type="match status" value="2"/>
</dbReference>
<evidence type="ECO:0000256" key="5">
    <source>
        <dbReference type="SAM" id="MobiDB-lite"/>
    </source>
</evidence>
<accession>A0ABQ9E2V8</accession>
<keyword evidence="3" id="KW-1208">Phospholipid metabolism</keyword>